<dbReference type="PROSITE" id="PS51257">
    <property type="entry name" value="PROKAR_LIPOPROTEIN"/>
    <property type="match status" value="1"/>
</dbReference>
<evidence type="ECO:0000313" key="3">
    <source>
        <dbReference type="Proteomes" id="UP000703720"/>
    </source>
</evidence>
<dbReference type="RefSeq" id="WP_210096455.1">
    <property type="nucleotide sequence ID" value="NZ_BAAAIO010000001.1"/>
</dbReference>
<feature type="signal peptide" evidence="1">
    <location>
        <begin position="1"/>
        <end position="27"/>
    </location>
</feature>
<accession>A0ABS4WLI9</accession>
<reference evidence="2 3" key="1">
    <citation type="submission" date="2021-03" db="EMBL/GenBank/DDBJ databases">
        <title>Sequencing the genomes of 1000 actinobacteria strains.</title>
        <authorList>
            <person name="Klenk H.-P."/>
        </authorList>
    </citation>
    <scope>NUCLEOTIDE SEQUENCE [LARGE SCALE GENOMIC DNA]</scope>
    <source>
        <strain evidence="2 3">DSM 13468</strain>
    </source>
</reference>
<proteinExistence type="predicted"/>
<protein>
    <submittedName>
        <fullName evidence="2">Uncharacterized protein</fullName>
    </submittedName>
</protein>
<keyword evidence="3" id="KW-1185">Reference proteome</keyword>
<feature type="chain" id="PRO_5046621744" evidence="1">
    <location>
        <begin position="28"/>
        <end position="185"/>
    </location>
</feature>
<keyword evidence="1" id="KW-0732">Signal</keyword>
<organism evidence="2 3">
    <name type="scientific">Microbacterium phyllosphaerae</name>
    <dbReference type="NCBI Taxonomy" id="124798"/>
    <lineage>
        <taxon>Bacteria</taxon>
        <taxon>Bacillati</taxon>
        <taxon>Actinomycetota</taxon>
        <taxon>Actinomycetes</taxon>
        <taxon>Micrococcales</taxon>
        <taxon>Microbacteriaceae</taxon>
        <taxon>Microbacterium</taxon>
    </lineage>
</organism>
<sequence>MKRDVRVVLGILLAGAIGVLTGCSTGAGTPAPPQAVGENYPGTCTPPEFTWPTDFLEGLPSESAAVGGSVVGLRLEYLNEQWVWRIRSVSSKTDMWGERVDDPSFGMESIVDVRSFEVLSSGDVELTEAEQSPGSGAIVAAMASGEQWPSPLIVEMAREIDGGSAVWRITTCDTATNELSEQTMP</sequence>
<evidence type="ECO:0000256" key="1">
    <source>
        <dbReference type="SAM" id="SignalP"/>
    </source>
</evidence>
<dbReference type="Proteomes" id="UP000703720">
    <property type="component" value="Unassembled WGS sequence"/>
</dbReference>
<evidence type="ECO:0000313" key="2">
    <source>
        <dbReference type="EMBL" id="MBP2377065.1"/>
    </source>
</evidence>
<dbReference type="EMBL" id="JAGIOA010000001">
    <property type="protein sequence ID" value="MBP2377065.1"/>
    <property type="molecule type" value="Genomic_DNA"/>
</dbReference>
<comment type="caution">
    <text evidence="2">The sequence shown here is derived from an EMBL/GenBank/DDBJ whole genome shotgun (WGS) entry which is preliminary data.</text>
</comment>
<name>A0ABS4WLI9_9MICO</name>
<gene>
    <name evidence="2" type="ORF">JOF42_000560</name>
</gene>